<accession>A0ABU0QH58</accession>
<comment type="caution">
    <text evidence="1">The sequence shown here is derived from an EMBL/GenBank/DDBJ whole genome shotgun (WGS) entry which is preliminary data.</text>
</comment>
<sequence>MHDHGLHDQLVVVLVVLTRRLKSLSSGAIHEMRARRQ</sequence>
<name>A0ABU0QH58_9ACTN</name>
<evidence type="ECO:0008006" key="3">
    <source>
        <dbReference type="Google" id="ProtNLM"/>
    </source>
</evidence>
<gene>
    <name evidence="1" type="ORF">QF034_000951</name>
</gene>
<proteinExistence type="predicted"/>
<evidence type="ECO:0000313" key="2">
    <source>
        <dbReference type="Proteomes" id="UP001232755"/>
    </source>
</evidence>
<organism evidence="1 2">
    <name type="scientific">Streptomyces africanus</name>
    <dbReference type="NCBI Taxonomy" id="231024"/>
    <lineage>
        <taxon>Bacteria</taxon>
        <taxon>Bacillati</taxon>
        <taxon>Actinomycetota</taxon>
        <taxon>Actinomycetes</taxon>
        <taxon>Kitasatosporales</taxon>
        <taxon>Streptomycetaceae</taxon>
        <taxon>Streptomyces</taxon>
    </lineage>
</organism>
<protein>
    <recommendedName>
        <fullName evidence="3">Transposase</fullName>
    </recommendedName>
</protein>
<dbReference type="Proteomes" id="UP001232755">
    <property type="component" value="Unassembled WGS sequence"/>
</dbReference>
<evidence type="ECO:0000313" key="1">
    <source>
        <dbReference type="EMBL" id="MDQ0746720.1"/>
    </source>
</evidence>
<dbReference type="EMBL" id="JAUSYP010000001">
    <property type="protein sequence ID" value="MDQ0746720.1"/>
    <property type="molecule type" value="Genomic_DNA"/>
</dbReference>
<keyword evidence="2" id="KW-1185">Reference proteome</keyword>
<reference evidence="1 2" key="1">
    <citation type="submission" date="2023-07" db="EMBL/GenBank/DDBJ databases">
        <title>Comparative genomics of wheat-associated soil bacteria to identify genetic determinants of phenazine resistance.</title>
        <authorList>
            <person name="Mouncey N."/>
        </authorList>
    </citation>
    <scope>NUCLEOTIDE SEQUENCE [LARGE SCALE GENOMIC DNA]</scope>
    <source>
        <strain evidence="1 2">B3I12</strain>
    </source>
</reference>